<accession>A0A4R6U4L8</accession>
<evidence type="ECO:0000313" key="3">
    <source>
        <dbReference type="Proteomes" id="UP000295375"/>
    </source>
</evidence>
<organism evidence="2 3">
    <name type="scientific">Permianibacter aggregans</name>
    <dbReference type="NCBI Taxonomy" id="1510150"/>
    <lineage>
        <taxon>Bacteria</taxon>
        <taxon>Pseudomonadati</taxon>
        <taxon>Pseudomonadota</taxon>
        <taxon>Gammaproteobacteria</taxon>
        <taxon>Pseudomonadales</taxon>
        <taxon>Pseudomonadaceae</taxon>
        <taxon>Permianibacter</taxon>
    </lineage>
</organism>
<dbReference type="Gene3D" id="1.10.575.10">
    <property type="entry name" value="P1 Nuclease"/>
    <property type="match status" value="1"/>
</dbReference>
<dbReference type="EMBL" id="SNYM01000040">
    <property type="protein sequence ID" value="TDQ41420.1"/>
    <property type="molecule type" value="Genomic_DNA"/>
</dbReference>
<dbReference type="Proteomes" id="UP000295375">
    <property type="component" value="Unassembled WGS sequence"/>
</dbReference>
<keyword evidence="3" id="KW-1185">Reference proteome</keyword>
<gene>
    <name evidence="2" type="ORF">EV696_1402</name>
</gene>
<sequence length="814" mass="90733">MKTRLLMLISLVGSVVHSHQTNTTHPAVSALAKESVAREDAQAGAYYPIYSFNKVVADEVDDANSQRNVPHPIFWGLHAAFNHAQATVDADADYPFYRNRLRTAIDGVVMQDTPGGRVLSHFYNAYTGEGLGGTNTPSKEVAVARFLQSVELMGYSNDVRQSNRFGDLRWQGSPWKSGTNPTLDEFSVHDQYLSFYYFGHSLHHLEDMGSIAHVHADAHLTLAGVPGLDWASGWTDRHSTDDFEAIFIPFYLWRLGGNPAQSQEVLSAWYFNCEHSCQPASVASFDDIWPIPMPNPQAPDFSTVSFARKVYNTAIFQGDLPNPNLLGDWDSPLVPTGEIVEMFRRPNGAPGLRWNQSRRARYSGRTRTQGSSAEYFFQTGQLGFVLNYRPGSAGMGSSVWHVWELGGPRNHFYIEEHIPPEASNPGALNCASLLRPPGGVRADLRFAWSESNPLVQFGTGASSNDEIECGRESLLGRQAAVVMPTLVSYAAGYAKWWFDVANLPPYLQRVTVTQEHDLVEKTKFVAYDAEWKDIYKQGEIEDDGSGNVWDDDFKIHFVKERKLEINKDISEQPLNRNFDLEVILVFNEAIKAPTKNGQYDAASGFGIGFQKVDVESPSTGERVMLTSKINEMEIEELRKTPGGNNLDSEDTGRIWKVKIGKAILKDVDILKGGYVRLIITAKDKNKHIDKDGRGADLDGRPATPARRNVKHPDSGNLHGLNITNFVTWHDKDSLPGSIFSAIDDDGMQAGAFAYDDEKLDGGELVGDRMHIIWFGNEAKQEESQPNSNETENIRKDEVSITLEPKKTELKPETE</sequence>
<comment type="caution">
    <text evidence="2">The sequence shown here is derived from an EMBL/GenBank/DDBJ whole genome shotgun (WGS) entry which is preliminary data.</text>
</comment>
<proteinExistence type="predicted"/>
<dbReference type="InterPro" id="IPR008947">
    <property type="entry name" value="PLipase_C/P1_nuclease_dom_sf"/>
</dbReference>
<protein>
    <submittedName>
        <fullName evidence="2">Uncharacterized protein</fullName>
    </submittedName>
</protein>
<dbReference type="AlphaFoldDB" id="A0A4R6U4L8"/>
<feature type="region of interest" description="Disordered" evidence="1">
    <location>
        <begin position="690"/>
        <end position="714"/>
    </location>
</feature>
<feature type="region of interest" description="Disordered" evidence="1">
    <location>
        <begin position="776"/>
        <end position="814"/>
    </location>
</feature>
<evidence type="ECO:0000256" key="1">
    <source>
        <dbReference type="SAM" id="MobiDB-lite"/>
    </source>
</evidence>
<reference evidence="2 3" key="1">
    <citation type="submission" date="2019-03" db="EMBL/GenBank/DDBJ databases">
        <title>Genomic Encyclopedia of Type Strains, Phase IV (KMG-IV): sequencing the most valuable type-strain genomes for metagenomic binning, comparative biology and taxonomic classification.</title>
        <authorList>
            <person name="Goeker M."/>
        </authorList>
    </citation>
    <scope>NUCLEOTIDE SEQUENCE [LARGE SCALE GENOMIC DNA]</scope>
    <source>
        <strain evidence="2 3">DSM 103792</strain>
    </source>
</reference>
<dbReference type="OrthoDB" id="6401790at2"/>
<name>A0A4R6U4L8_9GAMM</name>
<feature type="compositionally biased region" description="Basic and acidic residues" evidence="1">
    <location>
        <begin position="791"/>
        <end position="814"/>
    </location>
</feature>
<feature type="compositionally biased region" description="Basic and acidic residues" evidence="1">
    <location>
        <begin position="690"/>
        <end position="699"/>
    </location>
</feature>
<dbReference type="GO" id="GO:0016788">
    <property type="term" value="F:hydrolase activity, acting on ester bonds"/>
    <property type="evidence" value="ECO:0007669"/>
    <property type="project" value="InterPro"/>
</dbReference>
<evidence type="ECO:0000313" key="2">
    <source>
        <dbReference type="EMBL" id="TDQ41420.1"/>
    </source>
</evidence>
<dbReference type="RefSeq" id="WP_133593975.1">
    <property type="nucleotide sequence ID" value="NZ_CP037953.1"/>
</dbReference>